<sequence length="451" mass="49761">MQTTDFLVIGAGVVGLTIARQILISEPRATVTVIDKEPGPGHHASGRNSGVLHSGIYYTADSLKARFSRDGNTEWQSYCAERNLPVDRCGKLIVPRTAQEHQQLSLLEQRGADNGVEVQRLDEKQVRDIEPRINTCSNALFIPSTATIDPQQLVQSLQKDIEAAGGKILFNCPYKAPLKTSPASSSTPAWRSWRQGWRHEVSKDGFTASSTPEQMMAPGKFSEVPTSSTGFTAIQAGNEHISAGRIINCAGLYADRIAHDFGFGKSYAMLPFKGLYLYAAPSTTPPRTHVYPVPDLKTPFLGVHLTRTINGGVKLGPTATPAMWREHYSGLHRFRLGELLEIAGHEAYMLATNRNRSRIIGRQELKKRDPQHLINQAEGLLEGLDQMGFRQWGKPGIRAQLVERQSRELVMDFTVEGDGHSLHILNAVSPALTCALPFARYIVEDMLQLSS</sequence>
<dbReference type="GO" id="GO:0047545">
    <property type="term" value="F:(S)-2-hydroxyglutarate dehydrogenase activity"/>
    <property type="evidence" value="ECO:0007669"/>
    <property type="project" value="TreeGrafter"/>
</dbReference>
<feature type="domain" description="FAD dependent oxidoreductase" evidence="6">
    <location>
        <begin position="5"/>
        <end position="175"/>
    </location>
</feature>
<dbReference type="EMBL" id="AP017372">
    <property type="protein sequence ID" value="BAU58589.1"/>
    <property type="molecule type" value="Genomic_DNA"/>
</dbReference>
<evidence type="ECO:0000313" key="7">
    <source>
        <dbReference type="EMBL" id="BAU58589.1"/>
    </source>
</evidence>
<dbReference type="InterPro" id="IPR006076">
    <property type="entry name" value="FAD-dep_OxRdtase"/>
</dbReference>
<dbReference type="KEGG" id="hhk:HH1059_19010"/>
<comment type="cofactor">
    <cofactor evidence="1">
        <name>FAD</name>
        <dbReference type="ChEBI" id="CHEBI:57692"/>
    </cofactor>
</comment>
<comment type="similarity">
    <text evidence="5">Belongs to the L2HGDH family.</text>
</comment>
<feature type="domain" description="FAD dependent oxidoreductase" evidence="6">
    <location>
        <begin position="237"/>
        <end position="442"/>
    </location>
</feature>
<evidence type="ECO:0000256" key="1">
    <source>
        <dbReference type="ARBA" id="ARBA00001974"/>
    </source>
</evidence>
<evidence type="ECO:0000256" key="2">
    <source>
        <dbReference type="ARBA" id="ARBA00022630"/>
    </source>
</evidence>
<keyword evidence="2" id="KW-0285">Flavoprotein</keyword>
<proteinExistence type="inferred from homology"/>
<name>A0A0X8XAS3_HALHR</name>
<evidence type="ECO:0000313" key="8">
    <source>
        <dbReference type="Proteomes" id="UP000218890"/>
    </source>
</evidence>
<dbReference type="PANTHER" id="PTHR43104:SF2">
    <property type="entry name" value="L-2-HYDROXYGLUTARATE DEHYDROGENASE, MITOCHONDRIAL"/>
    <property type="match status" value="1"/>
</dbReference>
<organism evidence="7 8">
    <name type="scientific">Halorhodospira halochloris</name>
    <name type="common">Ectothiorhodospira halochloris</name>
    <dbReference type="NCBI Taxonomy" id="1052"/>
    <lineage>
        <taxon>Bacteria</taxon>
        <taxon>Pseudomonadati</taxon>
        <taxon>Pseudomonadota</taxon>
        <taxon>Gammaproteobacteria</taxon>
        <taxon>Chromatiales</taxon>
        <taxon>Ectothiorhodospiraceae</taxon>
        <taxon>Halorhodospira</taxon>
    </lineage>
</organism>
<dbReference type="Proteomes" id="UP000218890">
    <property type="component" value="Chromosome"/>
</dbReference>
<keyword evidence="3" id="KW-0274">FAD</keyword>
<gene>
    <name evidence="7" type="ORF">HH1059_19010</name>
</gene>
<dbReference type="Gene3D" id="3.50.50.60">
    <property type="entry name" value="FAD/NAD(P)-binding domain"/>
    <property type="match status" value="1"/>
</dbReference>
<keyword evidence="4" id="KW-0560">Oxidoreductase</keyword>
<evidence type="ECO:0000256" key="3">
    <source>
        <dbReference type="ARBA" id="ARBA00022827"/>
    </source>
</evidence>
<dbReference type="RefSeq" id="WP_096409933.1">
    <property type="nucleotide sequence ID" value="NZ_AP017372.2"/>
</dbReference>
<dbReference type="Pfam" id="PF01266">
    <property type="entry name" value="DAO"/>
    <property type="match status" value="2"/>
</dbReference>
<dbReference type="PANTHER" id="PTHR43104">
    <property type="entry name" value="L-2-HYDROXYGLUTARATE DEHYDROGENASE, MITOCHONDRIAL"/>
    <property type="match status" value="1"/>
</dbReference>
<evidence type="ECO:0000256" key="5">
    <source>
        <dbReference type="ARBA" id="ARBA00037941"/>
    </source>
</evidence>
<dbReference type="SUPFAM" id="SSF51905">
    <property type="entry name" value="FAD/NAD(P)-binding domain"/>
    <property type="match status" value="1"/>
</dbReference>
<dbReference type="OrthoDB" id="9801699at2"/>
<dbReference type="Gene3D" id="3.30.9.10">
    <property type="entry name" value="D-Amino Acid Oxidase, subunit A, domain 2"/>
    <property type="match status" value="1"/>
</dbReference>
<accession>A0A0X8XAS3</accession>
<dbReference type="InterPro" id="IPR036188">
    <property type="entry name" value="FAD/NAD-bd_sf"/>
</dbReference>
<dbReference type="GO" id="GO:0005737">
    <property type="term" value="C:cytoplasm"/>
    <property type="evidence" value="ECO:0007669"/>
    <property type="project" value="TreeGrafter"/>
</dbReference>
<dbReference type="AlphaFoldDB" id="A0A0X8XAS3"/>
<evidence type="ECO:0000256" key="4">
    <source>
        <dbReference type="ARBA" id="ARBA00023002"/>
    </source>
</evidence>
<reference evidence="7" key="1">
    <citation type="submission" date="2016-02" db="EMBL/GenBank/DDBJ databases">
        <title>Halorhodospira halochloris DSM-1059 complete genome, version 2.</title>
        <authorList>
            <person name="Tsukatani Y."/>
        </authorList>
    </citation>
    <scope>NUCLEOTIDE SEQUENCE</scope>
    <source>
        <strain evidence="7">DSM 1059</strain>
    </source>
</reference>
<evidence type="ECO:0000259" key="6">
    <source>
        <dbReference type="Pfam" id="PF01266"/>
    </source>
</evidence>
<keyword evidence="8" id="KW-1185">Reference proteome</keyword>
<protein>
    <submittedName>
        <fullName evidence="7">FAD dependent oxidoreductase</fullName>
    </submittedName>
</protein>